<comment type="caution">
    <text evidence="1">The sequence shown here is derived from an EMBL/GenBank/DDBJ whole genome shotgun (WGS) entry which is preliminary data.</text>
</comment>
<reference evidence="2" key="1">
    <citation type="journal article" date="2019" name="Int. J. Syst. Evol. Microbiol.">
        <title>The Global Catalogue of Microorganisms (GCM) 10K type strain sequencing project: providing services to taxonomists for standard genome sequencing and annotation.</title>
        <authorList>
            <consortium name="The Broad Institute Genomics Platform"/>
            <consortium name="The Broad Institute Genome Sequencing Center for Infectious Disease"/>
            <person name="Wu L."/>
            <person name="Ma J."/>
        </authorList>
    </citation>
    <scope>NUCLEOTIDE SEQUENCE [LARGE SCALE GENOMIC DNA]</scope>
    <source>
        <strain evidence="2">CCUG 55250</strain>
    </source>
</reference>
<name>A0ABW0I694_9BACT</name>
<organism evidence="1 2">
    <name type="scientific">Larkinella bovis</name>
    <dbReference type="NCBI Taxonomy" id="683041"/>
    <lineage>
        <taxon>Bacteria</taxon>
        <taxon>Pseudomonadati</taxon>
        <taxon>Bacteroidota</taxon>
        <taxon>Cytophagia</taxon>
        <taxon>Cytophagales</taxon>
        <taxon>Spirosomataceae</taxon>
        <taxon>Larkinella</taxon>
    </lineage>
</organism>
<proteinExistence type="predicted"/>
<gene>
    <name evidence="1" type="ORF">ACFPMF_01835</name>
</gene>
<evidence type="ECO:0000313" key="2">
    <source>
        <dbReference type="Proteomes" id="UP001596106"/>
    </source>
</evidence>
<protein>
    <submittedName>
        <fullName evidence="1">Uncharacterized protein</fullName>
    </submittedName>
</protein>
<sequence>MQRTVNQNSRFHTLISLRKIEKEEKQELVKAFTGGRETSSSKMTIDEMAALIDHLEGENQASIKRMRSKIINIAKDIFAVPDMTQRHWDALNKFLTSKFKAPLHMLKYEQLRNAVTSLERWRDSETKKMLNELLNGF</sequence>
<evidence type="ECO:0000313" key="1">
    <source>
        <dbReference type="EMBL" id="MFC5408032.1"/>
    </source>
</evidence>
<dbReference type="RefSeq" id="WP_379840720.1">
    <property type="nucleotide sequence ID" value="NZ_JBHSMA010000001.1"/>
</dbReference>
<dbReference type="EMBL" id="JBHSMA010000001">
    <property type="protein sequence ID" value="MFC5408032.1"/>
    <property type="molecule type" value="Genomic_DNA"/>
</dbReference>
<keyword evidence="2" id="KW-1185">Reference proteome</keyword>
<accession>A0ABW0I694</accession>
<dbReference type="Proteomes" id="UP001596106">
    <property type="component" value="Unassembled WGS sequence"/>
</dbReference>